<keyword evidence="3" id="KW-1185">Reference proteome</keyword>
<organism evidence="2 3">
    <name type="scientific">Pseudocercospora musae</name>
    <dbReference type="NCBI Taxonomy" id="113226"/>
    <lineage>
        <taxon>Eukaryota</taxon>
        <taxon>Fungi</taxon>
        <taxon>Dikarya</taxon>
        <taxon>Ascomycota</taxon>
        <taxon>Pezizomycotina</taxon>
        <taxon>Dothideomycetes</taxon>
        <taxon>Dothideomycetidae</taxon>
        <taxon>Mycosphaerellales</taxon>
        <taxon>Mycosphaerellaceae</taxon>
        <taxon>Pseudocercospora</taxon>
    </lineage>
</organism>
<feature type="region of interest" description="Disordered" evidence="1">
    <location>
        <begin position="49"/>
        <end position="73"/>
    </location>
</feature>
<sequence>MEGEYVQSHVRAYVSKDQDPDAVRCLPATTRDTQETAHSVWARRRIVRSPETPSTDTGPGLYAPEWPGRDLPPRIITNQSARPMQQFGAGQITAGFNPQTHPHMPNIVFNVDRESGARQNNRQRRNDNGNKRARHAPKQDHEKAELQKTVKRLEEDIRSQAERCQKI</sequence>
<gene>
    <name evidence="2" type="ORF">AC579_9924</name>
</gene>
<dbReference type="OrthoDB" id="4781at2759"/>
<dbReference type="EMBL" id="LFZO01000357">
    <property type="protein sequence ID" value="KXT09276.1"/>
    <property type="molecule type" value="Genomic_DNA"/>
</dbReference>
<evidence type="ECO:0000256" key="1">
    <source>
        <dbReference type="SAM" id="MobiDB-lite"/>
    </source>
</evidence>
<dbReference type="EMBL" id="LFZO01000357">
    <property type="protein sequence ID" value="KXT09281.1"/>
    <property type="molecule type" value="Genomic_DNA"/>
</dbReference>
<dbReference type="AlphaFoldDB" id="A0A139I3K4"/>
<name>A0A139I3K4_9PEZI</name>
<dbReference type="Proteomes" id="UP000073492">
    <property type="component" value="Unassembled WGS sequence"/>
</dbReference>
<feature type="compositionally biased region" description="Basic and acidic residues" evidence="1">
    <location>
        <begin position="137"/>
        <end position="146"/>
    </location>
</feature>
<proteinExistence type="predicted"/>
<dbReference type="EMBL" id="LFZO01000357">
    <property type="protein sequence ID" value="KXT09283.1"/>
    <property type="molecule type" value="Genomic_DNA"/>
</dbReference>
<accession>A0A139I3K4</accession>
<protein>
    <submittedName>
        <fullName evidence="2">Uncharacterized protein</fullName>
    </submittedName>
</protein>
<feature type="region of interest" description="Disordered" evidence="1">
    <location>
        <begin position="113"/>
        <end position="146"/>
    </location>
</feature>
<evidence type="ECO:0000313" key="2">
    <source>
        <dbReference type="EMBL" id="KXT09281.1"/>
    </source>
</evidence>
<dbReference type="EMBL" id="LFZO01000357">
    <property type="protein sequence ID" value="KXT09279.1"/>
    <property type="molecule type" value="Genomic_DNA"/>
</dbReference>
<comment type="caution">
    <text evidence="2">The sequence shown here is derived from an EMBL/GenBank/DDBJ whole genome shotgun (WGS) entry which is preliminary data.</text>
</comment>
<evidence type="ECO:0000313" key="3">
    <source>
        <dbReference type="Proteomes" id="UP000073492"/>
    </source>
</evidence>
<reference evidence="2 3" key="1">
    <citation type="submission" date="2015-07" db="EMBL/GenBank/DDBJ databases">
        <title>Comparative genomics of the Sigatoka disease complex on banana suggests a link between parallel evolutionary changes in Pseudocercospora fijiensis and Pseudocercospora eumusae and increased virulence on the banana host.</title>
        <authorList>
            <person name="Chang T.-C."/>
            <person name="Salvucci A."/>
            <person name="Crous P.W."/>
            <person name="Stergiopoulos I."/>
        </authorList>
    </citation>
    <scope>NUCLEOTIDE SEQUENCE [LARGE SCALE GENOMIC DNA]</scope>
    <source>
        <strain evidence="2 3">CBS 116634</strain>
    </source>
</reference>